<sequence length="178" mass="19382">MGSTMLKFVTDRAQAAGVAGAVGVLMYALRAHRRSVDRGRAQAARIGLQAAPPNEDGTALLHLRNHSTEPVRASVLAGDVDIQAGRSWRSIWLRSRLSLHVTTPVRIRRTLWPGDTEIVTAAPLESSPALYIADSGGRQWVRASSGDLCQVGHVRVHSHRHDEPRMDQHGLTHPCAGR</sequence>
<feature type="region of interest" description="Disordered" evidence="1">
    <location>
        <begin position="159"/>
        <end position="178"/>
    </location>
</feature>
<feature type="compositionally biased region" description="Basic and acidic residues" evidence="1">
    <location>
        <begin position="160"/>
        <end position="170"/>
    </location>
</feature>
<dbReference type="Proteomes" id="UP001519295">
    <property type="component" value="Unassembled WGS sequence"/>
</dbReference>
<dbReference type="EMBL" id="JAGINU010000004">
    <property type="protein sequence ID" value="MBP2371794.1"/>
    <property type="molecule type" value="Genomic_DNA"/>
</dbReference>
<proteinExistence type="predicted"/>
<evidence type="ECO:0000256" key="1">
    <source>
        <dbReference type="SAM" id="MobiDB-lite"/>
    </source>
</evidence>
<comment type="caution">
    <text evidence="2">The sequence shown here is derived from an EMBL/GenBank/DDBJ whole genome shotgun (WGS) entry which is preliminary data.</text>
</comment>
<organism evidence="2 3">
    <name type="scientific">Pseudonocardia parietis</name>
    <dbReference type="NCBI Taxonomy" id="570936"/>
    <lineage>
        <taxon>Bacteria</taxon>
        <taxon>Bacillati</taxon>
        <taxon>Actinomycetota</taxon>
        <taxon>Actinomycetes</taxon>
        <taxon>Pseudonocardiales</taxon>
        <taxon>Pseudonocardiaceae</taxon>
        <taxon>Pseudonocardia</taxon>
    </lineage>
</organism>
<reference evidence="2 3" key="1">
    <citation type="submission" date="2021-03" db="EMBL/GenBank/DDBJ databases">
        <title>Sequencing the genomes of 1000 actinobacteria strains.</title>
        <authorList>
            <person name="Klenk H.-P."/>
        </authorList>
    </citation>
    <scope>NUCLEOTIDE SEQUENCE [LARGE SCALE GENOMIC DNA]</scope>
    <source>
        <strain evidence="2 3">DSM 45256</strain>
    </source>
</reference>
<accession>A0ABS4W6G3</accession>
<evidence type="ECO:0000313" key="3">
    <source>
        <dbReference type="Proteomes" id="UP001519295"/>
    </source>
</evidence>
<name>A0ABS4W6G3_9PSEU</name>
<keyword evidence="3" id="KW-1185">Reference proteome</keyword>
<evidence type="ECO:0000313" key="2">
    <source>
        <dbReference type="EMBL" id="MBP2371794.1"/>
    </source>
</evidence>
<dbReference type="RefSeq" id="WP_210036887.1">
    <property type="nucleotide sequence ID" value="NZ_JAGINU010000004.1"/>
</dbReference>
<protein>
    <submittedName>
        <fullName evidence="2">Uncharacterized protein</fullName>
    </submittedName>
</protein>
<gene>
    <name evidence="2" type="ORF">JOF36_007567</name>
</gene>